<evidence type="ECO:0000313" key="2">
    <source>
        <dbReference type="EMBL" id="OXU28325.1"/>
    </source>
</evidence>
<reference evidence="2 3" key="1">
    <citation type="journal article" date="2017" name="Curr. Biol.">
        <title>The Evolution of Venom by Co-option of Single-Copy Genes.</title>
        <authorList>
            <person name="Martinson E.O."/>
            <person name="Mrinalini"/>
            <person name="Kelkar Y.D."/>
            <person name="Chang C.H."/>
            <person name="Werren J.H."/>
        </authorList>
    </citation>
    <scope>NUCLEOTIDE SEQUENCE [LARGE SCALE GENOMIC DNA]</scope>
    <source>
        <strain evidence="2 3">Alberta</strain>
        <tissue evidence="2">Whole body</tissue>
    </source>
</reference>
<gene>
    <name evidence="2" type="ORF">TSAR_015893</name>
</gene>
<protein>
    <submittedName>
        <fullName evidence="2">Uncharacterized protein</fullName>
    </submittedName>
</protein>
<name>A0A232FCB6_9HYME</name>
<dbReference type="OrthoDB" id="193931at2759"/>
<dbReference type="Proteomes" id="UP000215335">
    <property type="component" value="Unassembled WGS sequence"/>
</dbReference>
<proteinExistence type="predicted"/>
<dbReference type="EMBL" id="NNAY01000446">
    <property type="protein sequence ID" value="OXU28325.1"/>
    <property type="molecule type" value="Genomic_DNA"/>
</dbReference>
<sequence>TSASRESRLTLSLPSASRKSVQQCWCVLDSFDTRREKNPRKGGAAVENLAPAGSDRRAPPRSFRGTRESKRRAELCLSIRAVEMTRAMMEVTTRTSYASQQQDVQRMRLVSVGNYETTRLLGRGNFARVVEAVHSVLKAKKPPLHCLLNAEIRDRLFLFAVLQEYIYCAFPEIRPDTEPMPRPKGFVAFINPPYFPKKQ</sequence>
<evidence type="ECO:0000256" key="1">
    <source>
        <dbReference type="SAM" id="MobiDB-lite"/>
    </source>
</evidence>
<organism evidence="2 3">
    <name type="scientific">Trichomalopsis sarcophagae</name>
    <dbReference type="NCBI Taxonomy" id="543379"/>
    <lineage>
        <taxon>Eukaryota</taxon>
        <taxon>Metazoa</taxon>
        <taxon>Ecdysozoa</taxon>
        <taxon>Arthropoda</taxon>
        <taxon>Hexapoda</taxon>
        <taxon>Insecta</taxon>
        <taxon>Pterygota</taxon>
        <taxon>Neoptera</taxon>
        <taxon>Endopterygota</taxon>
        <taxon>Hymenoptera</taxon>
        <taxon>Apocrita</taxon>
        <taxon>Proctotrupomorpha</taxon>
        <taxon>Chalcidoidea</taxon>
        <taxon>Pteromalidae</taxon>
        <taxon>Pteromalinae</taxon>
        <taxon>Trichomalopsis</taxon>
    </lineage>
</organism>
<evidence type="ECO:0000313" key="3">
    <source>
        <dbReference type="Proteomes" id="UP000215335"/>
    </source>
</evidence>
<feature type="non-terminal residue" evidence="2">
    <location>
        <position position="1"/>
    </location>
</feature>
<dbReference type="AlphaFoldDB" id="A0A232FCB6"/>
<comment type="caution">
    <text evidence="2">The sequence shown here is derived from an EMBL/GenBank/DDBJ whole genome shotgun (WGS) entry which is preliminary data.</text>
</comment>
<feature type="region of interest" description="Disordered" evidence="1">
    <location>
        <begin position="35"/>
        <end position="69"/>
    </location>
</feature>
<keyword evidence="3" id="KW-1185">Reference proteome</keyword>
<accession>A0A232FCB6</accession>